<dbReference type="KEGG" id="nid:NPIRD3C_1572"/>
<dbReference type="HOGENOM" id="CLU_1870633_0_0_2"/>
<reference evidence="2 3" key="3">
    <citation type="journal article" date="2019" name="Int. J. Syst. Evol. Microbiol.">
        <title>Nitrosopumilus adriaticus sp. nov. and Nitrosopumilus piranensis sp. nov., two ammonia-oxidizing archaea from the Adriatic Sea and members of the class Nitrososphaeria.</title>
        <authorList>
            <person name="Bayer B."/>
            <person name="Vojvoda J."/>
            <person name="Reinthaler T."/>
            <person name="Reyes C."/>
            <person name="Pinto M."/>
            <person name="Herndl G.J."/>
        </authorList>
    </citation>
    <scope>NUCLEOTIDE SEQUENCE [LARGE SCALE GENOMIC DNA]</scope>
    <source>
        <strain evidence="2 3">D3C</strain>
    </source>
</reference>
<dbReference type="RefSeq" id="WP_237087639.1">
    <property type="nucleotide sequence ID" value="NZ_CP010868.1"/>
</dbReference>
<keyword evidence="1" id="KW-0472">Membrane</keyword>
<accession>A0A0C5BWZ4</accession>
<dbReference type="GeneID" id="41600679"/>
<dbReference type="Proteomes" id="UP000032027">
    <property type="component" value="Chromosome"/>
</dbReference>
<dbReference type="EMBL" id="CP010868">
    <property type="protein sequence ID" value="AJM92784.1"/>
    <property type="molecule type" value="Genomic_DNA"/>
</dbReference>
<keyword evidence="1" id="KW-0812">Transmembrane</keyword>
<evidence type="ECO:0000313" key="2">
    <source>
        <dbReference type="EMBL" id="AJM92784.1"/>
    </source>
</evidence>
<dbReference type="STRING" id="1582439.NPIRD3C_1572"/>
<keyword evidence="3" id="KW-1185">Reference proteome</keyword>
<dbReference type="AlphaFoldDB" id="A0A0C5BWZ4"/>
<organism evidence="2 3">
    <name type="scientific">Nitrosopumilus piranensis</name>
    <dbReference type="NCBI Taxonomy" id="1582439"/>
    <lineage>
        <taxon>Archaea</taxon>
        <taxon>Nitrososphaerota</taxon>
        <taxon>Nitrososphaeria</taxon>
        <taxon>Nitrosopumilales</taxon>
        <taxon>Nitrosopumilaceae</taxon>
        <taxon>Nitrosopumilus</taxon>
    </lineage>
</organism>
<gene>
    <name evidence="2" type="ORF">NPIRD3C_1572</name>
</gene>
<evidence type="ECO:0000313" key="3">
    <source>
        <dbReference type="Proteomes" id="UP000032027"/>
    </source>
</evidence>
<dbReference type="PATRIC" id="fig|1582439.9.peg.1621"/>
<reference evidence="2 3" key="2">
    <citation type="journal article" date="2016" name="ISME J.">
        <title>Physiological and genomic characterization of two novel marine thaumarchaeal strains indicates niche differentiation.</title>
        <authorList>
            <person name="Bayer B."/>
            <person name="Vojvoda J."/>
            <person name="Offre P."/>
            <person name="Alves R.J."/>
            <person name="Elisabeth N.H."/>
            <person name="Garcia J.A."/>
            <person name="Volland J.M."/>
            <person name="Srivastava A."/>
            <person name="Schleper C."/>
            <person name="Herndl G.J."/>
        </authorList>
    </citation>
    <scope>NUCLEOTIDE SEQUENCE [LARGE SCALE GENOMIC DNA]</scope>
    <source>
        <strain evidence="2 3">D3C</strain>
    </source>
</reference>
<evidence type="ECO:0008006" key="4">
    <source>
        <dbReference type="Google" id="ProtNLM"/>
    </source>
</evidence>
<sequence length="136" mass="15740">MNKTTLVGIGIAAIAITVFVLALTNSNLRENKDTYFGFIDTKPEPVPPVTQQDLRVMIDEWMENPQDDDREQRLEIMKAYYTFQESGQKLSDDRDGRVMYNQIVKMVSLDIPKAELDQIKQNIRDELKELGFKIQN</sequence>
<feature type="transmembrane region" description="Helical" evidence="1">
    <location>
        <begin position="6"/>
        <end position="24"/>
    </location>
</feature>
<evidence type="ECO:0000256" key="1">
    <source>
        <dbReference type="SAM" id="Phobius"/>
    </source>
</evidence>
<proteinExistence type="predicted"/>
<reference evidence="3" key="1">
    <citation type="submission" date="2015-02" db="EMBL/GenBank/DDBJ databases">
        <title>Characterization of two novel Thaumarchaeota isolated from the Northern Adriatic Sea.</title>
        <authorList>
            <person name="Bayer B."/>
            <person name="Vojvoda J."/>
            <person name="Offre P."/>
            <person name="Srivastava A."/>
            <person name="Elisabeth N."/>
            <person name="Garcia J.A.L."/>
            <person name="Schleper C."/>
            <person name="Herndl G.J."/>
        </authorList>
    </citation>
    <scope>NUCLEOTIDE SEQUENCE [LARGE SCALE GENOMIC DNA]</scope>
    <source>
        <strain evidence="3">D3C</strain>
    </source>
</reference>
<protein>
    <recommendedName>
        <fullName evidence="4">Proteinase inhibitor I1 Kazal</fullName>
    </recommendedName>
</protein>
<name>A0A0C5BWZ4_9ARCH</name>
<keyword evidence="1" id="KW-1133">Transmembrane helix</keyword>